<reference evidence="3" key="1">
    <citation type="submission" date="2016-06" db="UniProtKB">
        <authorList>
            <consortium name="WormBaseParasite"/>
        </authorList>
    </citation>
    <scope>IDENTIFICATION</scope>
</reference>
<evidence type="ECO:0000313" key="1">
    <source>
        <dbReference type="EMBL" id="VDO86179.1"/>
    </source>
</evidence>
<dbReference type="Proteomes" id="UP000279833">
    <property type="component" value="Unassembled WGS sequence"/>
</dbReference>
<reference evidence="1 2" key="2">
    <citation type="submission" date="2018-11" db="EMBL/GenBank/DDBJ databases">
        <authorList>
            <consortium name="Pathogen Informatics"/>
        </authorList>
    </citation>
    <scope>NUCLEOTIDE SEQUENCE [LARGE SCALE GENOMIC DNA]</scope>
    <source>
        <strain evidence="1">Dakar</strain>
        <strain evidence="2">Dakar, Senegal</strain>
    </source>
</reference>
<sequence>MVSGQRTLSILSRQLIDSTKFYLFDDDCGSSPSTVLTFVLKIPTLMNETLALPIHAFTSAPDPPRSSMMLPRYVKDFTSSRATATIVVFIRIC</sequence>
<dbReference type="WBParaSite" id="SCUD_0000404101-mRNA-1">
    <property type="protein sequence ID" value="SCUD_0000404101-mRNA-1"/>
    <property type="gene ID" value="SCUD_0000404101"/>
</dbReference>
<proteinExistence type="predicted"/>
<accession>A0A183JMV7</accession>
<dbReference type="EMBL" id="UZAK01004991">
    <property type="protein sequence ID" value="VDO86179.1"/>
    <property type="molecule type" value="Genomic_DNA"/>
</dbReference>
<protein>
    <submittedName>
        <fullName evidence="1 3">Uncharacterized protein</fullName>
    </submittedName>
</protein>
<name>A0A183JMV7_9TREM</name>
<organism evidence="3">
    <name type="scientific">Schistosoma curassoni</name>
    <dbReference type="NCBI Taxonomy" id="6186"/>
    <lineage>
        <taxon>Eukaryota</taxon>
        <taxon>Metazoa</taxon>
        <taxon>Spiralia</taxon>
        <taxon>Lophotrochozoa</taxon>
        <taxon>Platyhelminthes</taxon>
        <taxon>Trematoda</taxon>
        <taxon>Digenea</taxon>
        <taxon>Strigeidida</taxon>
        <taxon>Schistosomatoidea</taxon>
        <taxon>Schistosomatidae</taxon>
        <taxon>Schistosoma</taxon>
    </lineage>
</organism>
<evidence type="ECO:0000313" key="3">
    <source>
        <dbReference type="WBParaSite" id="SCUD_0000404101-mRNA-1"/>
    </source>
</evidence>
<evidence type="ECO:0000313" key="2">
    <source>
        <dbReference type="Proteomes" id="UP000279833"/>
    </source>
</evidence>
<dbReference type="AlphaFoldDB" id="A0A183JMV7"/>
<gene>
    <name evidence="1" type="ORF">SCUD_LOCUS4041</name>
</gene>
<keyword evidence="2" id="KW-1185">Reference proteome</keyword>